<reference evidence="2 3" key="1">
    <citation type="submission" date="2016-10" db="EMBL/GenBank/DDBJ databases">
        <authorList>
            <person name="de Groot N.N."/>
        </authorList>
    </citation>
    <scope>NUCLEOTIDE SEQUENCE [LARGE SCALE GENOMIC DNA]</scope>
    <source>
        <strain evidence="2 3">IBRC-M10418</strain>
    </source>
</reference>
<organism evidence="2 3">
    <name type="scientific">Halopenitus malekzadehii</name>
    <dbReference type="NCBI Taxonomy" id="1267564"/>
    <lineage>
        <taxon>Archaea</taxon>
        <taxon>Methanobacteriati</taxon>
        <taxon>Methanobacteriota</taxon>
        <taxon>Stenosarchaea group</taxon>
        <taxon>Halobacteria</taxon>
        <taxon>Halobacteriales</taxon>
        <taxon>Haloferacaceae</taxon>
        <taxon>Halopenitus</taxon>
    </lineage>
</organism>
<evidence type="ECO:0000313" key="2">
    <source>
        <dbReference type="EMBL" id="SEH68307.1"/>
    </source>
</evidence>
<keyword evidence="1" id="KW-0812">Transmembrane</keyword>
<name>A0A1H6K055_9EURY</name>
<accession>A0A1H6K055</accession>
<sequence>MSVYTVSTAAIASVVVLAAWLGLFAYFVWTDSKASADA</sequence>
<protein>
    <submittedName>
        <fullName evidence="2">Uncharacterized protein</fullName>
    </submittedName>
</protein>
<dbReference type="AlphaFoldDB" id="A0A1H6K055"/>
<dbReference type="Proteomes" id="UP000199215">
    <property type="component" value="Unassembled WGS sequence"/>
</dbReference>
<keyword evidence="1" id="KW-1133">Transmembrane helix</keyword>
<evidence type="ECO:0000256" key="1">
    <source>
        <dbReference type="SAM" id="Phobius"/>
    </source>
</evidence>
<gene>
    <name evidence="2" type="ORF">SAMN05192561_13212</name>
</gene>
<keyword evidence="3" id="KW-1185">Reference proteome</keyword>
<evidence type="ECO:0000313" key="3">
    <source>
        <dbReference type="Proteomes" id="UP000199215"/>
    </source>
</evidence>
<proteinExistence type="predicted"/>
<dbReference type="EMBL" id="FNWU01000032">
    <property type="protein sequence ID" value="SEH68307.1"/>
    <property type="molecule type" value="Genomic_DNA"/>
</dbReference>
<feature type="transmembrane region" description="Helical" evidence="1">
    <location>
        <begin position="6"/>
        <end position="29"/>
    </location>
</feature>
<keyword evidence="1" id="KW-0472">Membrane</keyword>